<dbReference type="GO" id="GO:0009318">
    <property type="term" value="C:exodeoxyribonuclease VII complex"/>
    <property type="evidence" value="ECO:0007669"/>
    <property type="project" value="UniProtKB-UniRule"/>
</dbReference>
<dbReference type="InterPro" id="IPR003761">
    <property type="entry name" value="Exonuc_VII_S"/>
</dbReference>
<dbReference type="PANTHER" id="PTHR34137">
    <property type="entry name" value="EXODEOXYRIBONUCLEASE 7 SMALL SUBUNIT"/>
    <property type="match status" value="1"/>
</dbReference>
<comment type="catalytic activity">
    <reaction evidence="6">
        <text>Exonucleolytic cleavage in either 5'- to 3'- or 3'- to 5'-direction to yield nucleoside 5'-phosphates.</text>
        <dbReference type="EC" id="3.1.11.6"/>
    </reaction>
</comment>
<dbReference type="AlphaFoldDB" id="A0A4R6ZPG2"/>
<evidence type="ECO:0000313" key="8">
    <source>
        <dbReference type="Proteomes" id="UP000295558"/>
    </source>
</evidence>
<evidence type="ECO:0000313" key="7">
    <source>
        <dbReference type="EMBL" id="TDR54084.1"/>
    </source>
</evidence>
<evidence type="ECO:0000256" key="1">
    <source>
        <dbReference type="ARBA" id="ARBA00009998"/>
    </source>
</evidence>
<dbReference type="Pfam" id="PF02609">
    <property type="entry name" value="Exonuc_VII_S"/>
    <property type="match status" value="1"/>
</dbReference>
<keyword evidence="5 6" id="KW-0269">Exonuclease</keyword>
<sequence length="77" mass="8726">MATKKISYEDAMKELESIVQMLEEGNVSLEDSLDMYQRGIELTKLCQEKLAAAEDKLAKVVTEADEEEPFQVEEGKK</sequence>
<keyword evidence="4 6" id="KW-0378">Hydrolase</keyword>
<dbReference type="RefSeq" id="WP_133620237.1">
    <property type="nucleotide sequence ID" value="NZ_JAARQJ010000002.1"/>
</dbReference>
<comment type="caution">
    <text evidence="7">The sequence shown here is derived from an EMBL/GenBank/DDBJ whole genome shotgun (WGS) entry which is preliminary data.</text>
</comment>
<dbReference type="Gene3D" id="1.10.287.1040">
    <property type="entry name" value="Exonuclease VII, small subunit"/>
    <property type="match status" value="1"/>
</dbReference>
<evidence type="ECO:0000256" key="5">
    <source>
        <dbReference type="ARBA" id="ARBA00022839"/>
    </source>
</evidence>
<reference evidence="7 8" key="1">
    <citation type="submission" date="2019-03" db="EMBL/GenBank/DDBJ databases">
        <title>Genomic Encyclopedia of Type Strains, Phase III (KMG-III): the genomes of soil and plant-associated and newly described type strains.</title>
        <authorList>
            <person name="Whitman W."/>
        </authorList>
    </citation>
    <scope>NUCLEOTIDE SEQUENCE [LARGE SCALE GENOMIC DNA]</scope>
    <source>
        <strain evidence="7 8">CECT 7972</strain>
    </source>
</reference>
<comment type="subcellular location">
    <subcellularLocation>
        <location evidence="6">Cytoplasm</location>
    </subcellularLocation>
</comment>
<comment type="similarity">
    <text evidence="1 6">Belongs to the XseB family.</text>
</comment>
<dbReference type="OrthoDB" id="9798666at2"/>
<dbReference type="NCBIfam" id="TIGR01280">
    <property type="entry name" value="xseB"/>
    <property type="match status" value="1"/>
</dbReference>
<dbReference type="NCBIfam" id="NF002140">
    <property type="entry name" value="PRK00977.1-4"/>
    <property type="match status" value="1"/>
</dbReference>
<dbReference type="EMBL" id="SNZK01000003">
    <property type="protein sequence ID" value="TDR54084.1"/>
    <property type="molecule type" value="Genomic_DNA"/>
</dbReference>
<dbReference type="InterPro" id="IPR037004">
    <property type="entry name" value="Exonuc_VII_ssu_sf"/>
</dbReference>
<dbReference type="PANTHER" id="PTHR34137:SF1">
    <property type="entry name" value="EXODEOXYRIBONUCLEASE 7 SMALL SUBUNIT"/>
    <property type="match status" value="1"/>
</dbReference>
<keyword evidence="2 6" id="KW-0963">Cytoplasm</keyword>
<dbReference type="EC" id="3.1.11.6" evidence="6"/>
<evidence type="ECO:0000256" key="2">
    <source>
        <dbReference type="ARBA" id="ARBA00022490"/>
    </source>
</evidence>
<dbReference type="Proteomes" id="UP000295558">
    <property type="component" value="Unassembled WGS sequence"/>
</dbReference>
<evidence type="ECO:0000256" key="3">
    <source>
        <dbReference type="ARBA" id="ARBA00022722"/>
    </source>
</evidence>
<evidence type="ECO:0000256" key="4">
    <source>
        <dbReference type="ARBA" id="ARBA00022801"/>
    </source>
</evidence>
<dbReference type="STRING" id="1265846.PROCOU_03869"/>
<dbReference type="GO" id="GO:0008855">
    <property type="term" value="F:exodeoxyribonuclease VII activity"/>
    <property type="evidence" value="ECO:0007669"/>
    <property type="project" value="UniProtKB-UniRule"/>
</dbReference>
<comment type="subunit">
    <text evidence="6">Heterooligomer composed of large and small subunits.</text>
</comment>
<dbReference type="GO" id="GO:0005829">
    <property type="term" value="C:cytosol"/>
    <property type="evidence" value="ECO:0007669"/>
    <property type="project" value="TreeGrafter"/>
</dbReference>
<dbReference type="SUPFAM" id="SSF116842">
    <property type="entry name" value="XseB-like"/>
    <property type="match status" value="1"/>
</dbReference>
<protein>
    <recommendedName>
        <fullName evidence="6">Exodeoxyribonuclease 7 small subunit</fullName>
        <ecNumber evidence="6">3.1.11.6</ecNumber>
    </recommendedName>
    <alternativeName>
        <fullName evidence="6">Exodeoxyribonuclease VII small subunit</fullName>
        <shortName evidence="6">Exonuclease VII small subunit</shortName>
    </alternativeName>
</protein>
<organism evidence="7 8">
    <name type="scientific">Listeria rocourtiae</name>
    <dbReference type="NCBI Taxonomy" id="647910"/>
    <lineage>
        <taxon>Bacteria</taxon>
        <taxon>Bacillati</taxon>
        <taxon>Bacillota</taxon>
        <taxon>Bacilli</taxon>
        <taxon>Bacillales</taxon>
        <taxon>Listeriaceae</taxon>
        <taxon>Listeria</taxon>
    </lineage>
</organism>
<comment type="function">
    <text evidence="6">Bidirectionally degrades single-stranded DNA into large acid-insoluble oligonucleotides, which are then degraded further into small acid-soluble oligonucleotides.</text>
</comment>
<evidence type="ECO:0000256" key="6">
    <source>
        <dbReference type="HAMAP-Rule" id="MF_00337"/>
    </source>
</evidence>
<name>A0A4R6ZPG2_9LIST</name>
<gene>
    <name evidence="6" type="primary">xseB</name>
    <name evidence="7" type="ORF">DFP96_103182</name>
</gene>
<keyword evidence="3 6" id="KW-0540">Nuclease</keyword>
<proteinExistence type="inferred from homology"/>
<dbReference type="GO" id="GO:0006308">
    <property type="term" value="P:DNA catabolic process"/>
    <property type="evidence" value="ECO:0007669"/>
    <property type="project" value="UniProtKB-UniRule"/>
</dbReference>
<accession>A0A4R6ZPG2</accession>
<keyword evidence="8" id="KW-1185">Reference proteome</keyword>
<dbReference type="PIRSF" id="PIRSF006488">
    <property type="entry name" value="Exonuc_VII_S"/>
    <property type="match status" value="1"/>
</dbReference>
<dbReference type="NCBIfam" id="NF002139">
    <property type="entry name" value="PRK00977.1-3"/>
    <property type="match status" value="1"/>
</dbReference>
<dbReference type="HAMAP" id="MF_00337">
    <property type="entry name" value="Exonuc_7_S"/>
    <property type="match status" value="1"/>
</dbReference>